<dbReference type="SMART" id="SM00448">
    <property type="entry name" value="REC"/>
    <property type="match status" value="1"/>
</dbReference>
<dbReference type="InterPro" id="IPR003594">
    <property type="entry name" value="HATPase_dom"/>
</dbReference>
<dbReference type="InterPro" id="IPR036890">
    <property type="entry name" value="HATPase_C_sf"/>
</dbReference>
<dbReference type="PROSITE" id="PS50113">
    <property type="entry name" value="PAC"/>
    <property type="match status" value="1"/>
</dbReference>
<dbReference type="EC" id="2.7.13.3" evidence="2"/>
<proteinExistence type="predicted"/>
<dbReference type="Gene3D" id="3.40.50.2300">
    <property type="match status" value="1"/>
</dbReference>
<dbReference type="InterPro" id="IPR005467">
    <property type="entry name" value="His_kinase_dom"/>
</dbReference>
<evidence type="ECO:0000259" key="7">
    <source>
        <dbReference type="PROSITE" id="PS50110"/>
    </source>
</evidence>
<evidence type="ECO:0000256" key="2">
    <source>
        <dbReference type="ARBA" id="ARBA00012438"/>
    </source>
</evidence>
<dbReference type="CDD" id="cd00156">
    <property type="entry name" value="REC"/>
    <property type="match status" value="1"/>
</dbReference>
<organism evidence="10 11">
    <name type="scientific">Leptospira ellisii</name>
    <dbReference type="NCBI Taxonomy" id="2023197"/>
    <lineage>
        <taxon>Bacteria</taxon>
        <taxon>Pseudomonadati</taxon>
        <taxon>Spirochaetota</taxon>
        <taxon>Spirochaetia</taxon>
        <taxon>Leptospirales</taxon>
        <taxon>Leptospiraceae</taxon>
        <taxon>Leptospira</taxon>
    </lineage>
</organism>
<dbReference type="SMART" id="SM00091">
    <property type="entry name" value="PAS"/>
    <property type="match status" value="1"/>
</dbReference>
<comment type="caution">
    <text evidence="10">The sequence shown here is derived from an EMBL/GenBank/DDBJ whole genome shotgun (WGS) entry which is preliminary data.</text>
</comment>
<dbReference type="Pfam" id="PF13426">
    <property type="entry name" value="PAS_9"/>
    <property type="match status" value="1"/>
</dbReference>
<dbReference type="GO" id="GO:0000155">
    <property type="term" value="F:phosphorelay sensor kinase activity"/>
    <property type="evidence" value="ECO:0007669"/>
    <property type="project" value="InterPro"/>
</dbReference>
<dbReference type="SUPFAM" id="SSF47384">
    <property type="entry name" value="Homodimeric domain of signal transducing histidine kinase"/>
    <property type="match status" value="1"/>
</dbReference>
<dbReference type="Gene3D" id="1.10.287.130">
    <property type="match status" value="1"/>
</dbReference>
<dbReference type="PANTHER" id="PTHR43065">
    <property type="entry name" value="SENSOR HISTIDINE KINASE"/>
    <property type="match status" value="1"/>
</dbReference>
<dbReference type="InterPro" id="IPR036097">
    <property type="entry name" value="HisK_dim/P_sf"/>
</dbReference>
<feature type="domain" description="PAS" evidence="8">
    <location>
        <begin position="89"/>
        <end position="160"/>
    </location>
</feature>
<keyword evidence="5" id="KW-1133">Transmembrane helix</keyword>
<dbReference type="SUPFAM" id="SSF55785">
    <property type="entry name" value="PYP-like sensor domain (PAS domain)"/>
    <property type="match status" value="1"/>
</dbReference>
<dbReference type="Gene3D" id="3.30.565.10">
    <property type="entry name" value="Histidine kinase-like ATPase, C-terminal domain"/>
    <property type="match status" value="1"/>
</dbReference>
<evidence type="ECO:0000256" key="1">
    <source>
        <dbReference type="ARBA" id="ARBA00000085"/>
    </source>
</evidence>
<comment type="catalytic activity">
    <reaction evidence="1">
        <text>ATP + protein L-histidine = ADP + protein N-phospho-L-histidine.</text>
        <dbReference type="EC" id="2.7.13.3"/>
    </reaction>
</comment>
<keyword evidence="5" id="KW-0472">Membrane</keyword>
<dbReference type="InterPro" id="IPR003661">
    <property type="entry name" value="HisK_dim/P_dom"/>
</dbReference>
<feature type="domain" description="Response regulatory" evidence="7">
    <location>
        <begin position="471"/>
        <end position="591"/>
    </location>
</feature>
<gene>
    <name evidence="10" type="ORF">CH379_001190</name>
</gene>
<dbReference type="Proteomes" id="UP000232122">
    <property type="component" value="Unassembled WGS sequence"/>
</dbReference>
<dbReference type="InterPro" id="IPR035965">
    <property type="entry name" value="PAS-like_dom_sf"/>
</dbReference>
<protein>
    <recommendedName>
        <fullName evidence="2">histidine kinase</fullName>
        <ecNumber evidence="2">2.7.13.3</ecNumber>
    </recommendedName>
</protein>
<dbReference type="AlphaFoldDB" id="A0AAE4TVK2"/>
<dbReference type="RefSeq" id="WP_100746008.1">
    <property type="nucleotide sequence ID" value="NZ_NPEF02000001.1"/>
</dbReference>
<feature type="transmembrane region" description="Helical" evidence="5">
    <location>
        <begin position="12"/>
        <end position="28"/>
    </location>
</feature>
<reference evidence="10 11" key="1">
    <citation type="journal article" date="2018" name="Microb. Genom.">
        <title>Deciphering the unexplored Leptospira diversity from soils uncovers genomic evolution to virulence.</title>
        <authorList>
            <person name="Thibeaux R."/>
            <person name="Iraola G."/>
            <person name="Ferres I."/>
            <person name="Bierque E."/>
            <person name="Girault D."/>
            <person name="Soupe-Gilbert M.E."/>
            <person name="Picardeau M."/>
            <person name="Goarant C."/>
        </authorList>
    </citation>
    <scope>NUCLEOTIDE SEQUENCE [LARGE SCALE GENOMIC DNA]</scope>
    <source>
        <strain evidence="10 11">ATI7-C-A5</strain>
    </source>
</reference>
<dbReference type="SMART" id="SM00387">
    <property type="entry name" value="HATPase_c"/>
    <property type="match status" value="1"/>
</dbReference>
<dbReference type="SUPFAM" id="SSF52172">
    <property type="entry name" value="CheY-like"/>
    <property type="match status" value="1"/>
</dbReference>
<dbReference type="SMART" id="SM00086">
    <property type="entry name" value="PAC"/>
    <property type="match status" value="1"/>
</dbReference>
<evidence type="ECO:0000313" key="10">
    <source>
        <dbReference type="EMBL" id="MDV6234244.1"/>
    </source>
</evidence>
<dbReference type="Pfam" id="PF02518">
    <property type="entry name" value="HATPase_c"/>
    <property type="match status" value="1"/>
</dbReference>
<dbReference type="Pfam" id="PF00072">
    <property type="entry name" value="Response_reg"/>
    <property type="match status" value="1"/>
</dbReference>
<dbReference type="PRINTS" id="PR00344">
    <property type="entry name" value="BCTRLSENSOR"/>
</dbReference>
<evidence type="ECO:0000256" key="4">
    <source>
        <dbReference type="PROSITE-ProRule" id="PRU00169"/>
    </source>
</evidence>
<feature type="domain" description="PAC" evidence="9">
    <location>
        <begin position="164"/>
        <end position="216"/>
    </location>
</feature>
<dbReference type="GO" id="GO:0005524">
    <property type="term" value="F:ATP binding"/>
    <property type="evidence" value="ECO:0007669"/>
    <property type="project" value="UniProtKB-KW"/>
</dbReference>
<keyword evidence="3 4" id="KW-0597">Phosphoprotein</keyword>
<dbReference type="InterPro" id="IPR000014">
    <property type="entry name" value="PAS"/>
</dbReference>
<evidence type="ECO:0000313" key="11">
    <source>
        <dbReference type="Proteomes" id="UP000232122"/>
    </source>
</evidence>
<dbReference type="PANTHER" id="PTHR43065:SF42">
    <property type="entry name" value="TWO-COMPONENT SENSOR PPRA"/>
    <property type="match status" value="1"/>
</dbReference>
<feature type="modified residue" description="4-aspartylphosphate" evidence="4">
    <location>
        <position position="525"/>
    </location>
</feature>
<name>A0AAE4TVK2_9LEPT</name>
<dbReference type="PROSITE" id="PS50109">
    <property type="entry name" value="HIS_KIN"/>
    <property type="match status" value="1"/>
</dbReference>
<evidence type="ECO:0000256" key="3">
    <source>
        <dbReference type="ARBA" id="ARBA00022553"/>
    </source>
</evidence>
<dbReference type="SMART" id="SM00388">
    <property type="entry name" value="HisKA"/>
    <property type="match status" value="1"/>
</dbReference>
<evidence type="ECO:0000259" key="8">
    <source>
        <dbReference type="PROSITE" id="PS50112"/>
    </source>
</evidence>
<dbReference type="NCBIfam" id="TIGR00229">
    <property type="entry name" value="sensory_box"/>
    <property type="match status" value="1"/>
</dbReference>
<feature type="transmembrane region" description="Helical" evidence="5">
    <location>
        <begin position="48"/>
        <end position="69"/>
    </location>
</feature>
<dbReference type="SUPFAM" id="SSF55874">
    <property type="entry name" value="ATPase domain of HSP90 chaperone/DNA topoisomerase II/histidine kinase"/>
    <property type="match status" value="1"/>
</dbReference>
<evidence type="ECO:0000256" key="5">
    <source>
        <dbReference type="SAM" id="Phobius"/>
    </source>
</evidence>
<dbReference type="EMBL" id="NPEF02000001">
    <property type="protein sequence ID" value="MDV6234244.1"/>
    <property type="molecule type" value="Genomic_DNA"/>
</dbReference>
<keyword evidence="5" id="KW-0812">Transmembrane</keyword>
<keyword evidence="11" id="KW-1185">Reference proteome</keyword>
<dbReference type="InterPro" id="IPR000700">
    <property type="entry name" value="PAS-assoc_C"/>
</dbReference>
<feature type="domain" description="Histidine kinase" evidence="6">
    <location>
        <begin position="236"/>
        <end position="452"/>
    </location>
</feature>
<dbReference type="PROSITE" id="PS50112">
    <property type="entry name" value="PAS"/>
    <property type="match status" value="1"/>
</dbReference>
<keyword evidence="10" id="KW-0547">Nucleotide-binding</keyword>
<dbReference type="InterPro" id="IPR001789">
    <property type="entry name" value="Sig_transdc_resp-reg_receiver"/>
</dbReference>
<accession>A0AAE4TVK2</accession>
<keyword evidence="10" id="KW-0067">ATP-binding</keyword>
<dbReference type="InterPro" id="IPR004358">
    <property type="entry name" value="Sig_transdc_His_kin-like_C"/>
</dbReference>
<evidence type="ECO:0000259" key="6">
    <source>
        <dbReference type="PROSITE" id="PS50109"/>
    </source>
</evidence>
<dbReference type="InterPro" id="IPR001610">
    <property type="entry name" value="PAC"/>
</dbReference>
<dbReference type="CDD" id="cd00130">
    <property type="entry name" value="PAS"/>
    <property type="match status" value="1"/>
</dbReference>
<dbReference type="InterPro" id="IPR011006">
    <property type="entry name" value="CheY-like_superfamily"/>
</dbReference>
<evidence type="ECO:0000259" key="9">
    <source>
        <dbReference type="PROSITE" id="PS50113"/>
    </source>
</evidence>
<dbReference type="Gene3D" id="3.30.450.20">
    <property type="entry name" value="PAS domain"/>
    <property type="match status" value="1"/>
</dbReference>
<sequence length="613" mass="68418">MLSNRPVSAPARISLVYLLLASAWIFFSDRFIGLLSFDPYILTTMQTYKGWSFVGTTTLLLFFVLNRYFTLLKKEMEDQKNSEAALIESERRFRVTLENINLIGLGLDSSGNITFCNDYLLNLSGWTRAEIIGKSWFDYFLLPEEKEQTRSDFMEAMHNKTLPLHYENYLKTRSGARRLIQWDNTILQDADKNIIGTISVGTDITGRKQAEVDRLELERRLLHAQKLESLGVLAGGIAHDFNNLLGGIFGYIDLAREKMAAADPAAKYLDKAVNVFNRAKDLTQQLLTFSKGGKPIRKTGTLAPVLNDCVLFALSGSNVSCRFDIDEDLDLCDFDENQIHQVIENIIINSVQSMPLGGNIQVSAKNVFLNSENSLRLKEGKYVMISIKDSGIGIPKDLLPRIFEPFFTTKQKGTGLGLATSYSIVQKHEGGIEVDSKLGIGSTFHIFLPVSKNGIPSLYSKKENDHSGLGKILIMDDEEFILEIVSDMLRQMGYKTTNAKNGTDAIDLFLSAKNFGEPFDALIFDLTIPGGMGGEKTIAEIRKYDPDVIAVASSGYSEDPVISSPKEFGFSASLRKPFRRNDLAELLEELFRSRLRSAAAEVSEDTNSDPDFV</sequence>
<dbReference type="CDD" id="cd00082">
    <property type="entry name" value="HisKA"/>
    <property type="match status" value="1"/>
</dbReference>
<dbReference type="PROSITE" id="PS50110">
    <property type="entry name" value="RESPONSE_REGULATORY"/>
    <property type="match status" value="1"/>
</dbReference>